<organism evidence="3 4">
    <name type="scientific">Treponema saccharophilum DSM 2985</name>
    <dbReference type="NCBI Taxonomy" id="907348"/>
    <lineage>
        <taxon>Bacteria</taxon>
        <taxon>Pseudomonadati</taxon>
        <taxon>Spirochaetota</taxon>
        <taxon>Spirochaetia</taxon>
        <taxon>Spirochaetales</taxon>
        <taxon>Treponemataceae</taxon>
        <taxon>Treponema</taxon>
    </lineage>
</organism>
<dbReference type="SUPFAM" id="SSF56436">
    <property type="entry name" value="C-type lectin-like"/>
    <property type="match status" value="2"/>
</dbReference>
<dbReference type="AlphaFoldDB" id="H7EH30"/>
<evidence type="ECO:0000313" key="4">
    <source>
        <dbReference type="Proteomes" id="UP000003571"/>
    </source>
</evidence>
<evidence type="ECO:0000259" key="2">
    <source>
        <dbReference type="Pfam" id="PF03781"/>
    </source>
</evidence>
<dbReference type="InterPro" id="IPR016187">
    <property type="entry name" value="CTDL_fold"/>
</dbReference>
<dbReference type="Proteomes" id="UP000003571">
    <property type="component" value="Unassembled WGS sequence"/>
</dbReference>
<dbReference type="PATRIC" id="fig|907348.3.peg.90"/>
<feature type="domain" description="Sulfatase-modifying factor enzyme-like" evidence="2">
    <location>
        <begin position="42"/>
        <end position="139"/>
    </location>
</feature>
<keyword evidence="4" id="KW-1185">Reference proteome</keyword>
<dbReference type="Pfam" id="PF03781">
    <property type="entry name" value="FGE-sulfatase"/>
    <property type="match status" value="2"/>
</dbReference>
<dbReference type="Gene3D" id="3.90.1580.10">
    <property type="entry name" value="paralog of FGE (formylglycine-generating enzyme)"/>
    <property type="match status" value="2"/>
</dbReference>
<feature type="chain" id="PRO_5005683558" description="Sulfatase-modifying factor enzyme-like domain-containing protein" evidence="1">
    <location>
        <begin position="22"/>
        <end position="305"/>
    </location>
</feature>
<dbReference type="STRING" id="907348.TresaDRAFT_2715"/>
<accession>H7EH30</accession>
<evidence type="ECO:0000313" key="3">
    <source>
        <dbReference type="EMBL" id="EIC03097.1"/>
    </source>
</evidence>
<dbReference type="InterPro" id="IPR051043">
    <property type="entry name" value="Sulfatase_Mod_Factor_Kinase"/>
</dbReference>
<protein>
    <recommendedName>
        <fullName evidence="2">Sulfatase-modifying factor enzyme-like domain-containing protein</fullName>
    </recommendedName>
</protein>
<keyword evidence="1" id="KW-0732">Signal</keyword>
<dbReference type="RefSeq" id="WP_002701809.1">
    <property type="nucleotide sequence ID" value="NZ_AGRW01000023.1"/>
</dbReference>
<dbReference type="PANTHER" id="PTHR23150:SF19">
    <property type="entry name" value="FORMYLGLYCINE-GENERATING ENZYME"/>
    <property type="match status" value="1"/>
</dbReference>
<dbReference type="GO" id="GO:0120147">
    <property type="term" value="F:formylglycine-generating oxidase activity"/>
    <property type="evidence" value="ECO:0007669"/>
    <property type="project" value="TreeGrafter"/>
</dbReference>
<proteinExistence type="predicted"/>
<name>H7EH30_9SPIR</name>
<feature type="domain" description="Sulfatase-modifying factor enzyme-like" evidence="2">
    <location>
        <begin position="149"/>
        <end position="304"/>
    </location>
</feature>
<dbReference type="InterPro" id="IPR042095">
    <property type="entry name" value="SUMF_sf"/>
</dbReference>
<reference evidence="3 4" key="1">
    <citation type="submission" date="2011-09" db="EMBL/GenBank/DDBJ databases">
        <title>The draft genome of Treponema saccharophilum DSM 2985.</title>
        <authorList>
            <consortium name="US DOE Joint Genome Institute (JGI-PGF)"/>
            <person name="Lucas S."/>
            <person name="Copeland A."/>
            <person name="Lapidus A."/>
            <person name="Glavina del Rio T."/>
            <person name="Dalin E."/>
            <person name="Tice H."/>
            <person name="Bruce D."/>
            <person name="Goodwin L."/>
            <person name="Pitluck S."/>
            <person name="Peters L."/>
            <person name="Kyrpides N."/>
            <person name="Mavromatis K."/>
            <person name="Ivanova N."/>
            <person name="Markowitz V."/>
            <person name="Cheng J.-F."/>
            <person name="Hugenholtz P."/>
            <person name="Woyke T."/>
            <person name="Wu D."/>
            <person name="Gronow S."/>
            <person name="Wellnitz S."/>
            <person name="Brambilla E."/>
            <person name="Klenk H.-P."/>
            <person name="Eisen J.A."/>
        </authorList>
    </citation>
    <scope>NUCLEOTIDE SEQUENCE [LARGE SCALE GENOMIC DNA]</scope>
    <source>
        <strain evidence="3 4">DSM 2985</strain>
    </source>
</reference>
<evidence type="ECO:0000256" key="1">
    <source>
        <dbReference type="SAM" id="SignalP"/>
    </source>
</evidence>
<dbReference type="eggNOG" id="COG1262">
    <property type="taxonomic scope" value="Bacteria"/>
</dbReference>
<dbReference type="InterPro" id="IPR005532">
    <property type="entry name" value="SUMF_dom"/>
</dbReference>
<comment type="caution">
    <text evidence="3">The sequence shown here is derived from an EMBL/GenBank/DDBJ whole genome shotgun (WGS) entry which is preliminary data.</text>
</comment>
<dbReference type="PANTHER" id="PTHR23150">
    <property type="entry name" value="SULFATASE MODIFYING FACTOR 1, 2"/>
    <property type="match status" value="1"/>
</dbReference>
<gene>
    <name evidence="3" type="ORF">TresaDRAFT_2715</name>
</gene>
<sequence length="305" mass="34439">MKAKKIIICILAFCVLSVASADGKKKASEFAYSGSDDIDSVAWYEKNSGDRTREVMTKAPNSLGLYDMSGNVCEWCWDFYKGKYYEESPEKNPRGADSGDCRVARGGSYIDRAIFCNNIFRRASTDTGLGTDFGFRVVRNATKDTTVADDFVFVQGGSFVMGSDEILEDETLGKRGLINEYYFPAHKVSVDSFYMCIHEVTQKEYAQFYANTSEFKEGGSYPVETVNWYDAVFYCNARSRDEGLSPCYYVIDDSDLHRRVDIYTMHDVYFGEGGKDAEIHCDWNADGYRLPTEAEWEYAARGGAK</sequence>
<feature type="signal peptide" evidence="1">
    <location>
        <begin position="1"/>
        <end position="21"/>
    </location>
</feature>
<dbReference type="EMBL" id="AGRW01000023">
    <property type="protein sequence ID" value="EIC03097.1"/>
    <property type="molecule type" value="Genomic_DNA"/>
</dbReference>